<evidence type="ECO:0000259" key="1">
    <source>
        <dbReference type="PROSITE" id="PS51462"/>
    </source>
</evidence>
<gene>
    <name evidence="2" type="ORF">CORC01_07953</name>
</gene>
<proteinExistence type="predicted"/>
<feature type="domain" description="Nudix hydrolase" evidence="1">
    <location>
        <begin position="44"/>
        <end position="259"/>
    </location>
</feature>
<dbReference type="Proteomes" id="UP000176998">
    <property type="component" value="Unassembled WGS sequence"/>
</dbReference>
<reference evidence="2 3" key="1">
    <citation type="submission" date="2016-09" db="EMBL/GenBank/DDBJ databases">
        <authorList>
            <person name="Capua I."/>
            <person name="De Benedictis P."/>
            <person name="Joannis T."/>
            <person name="Lombin L.H."/>
            <person name="Cattoli G."/>
        </authorList>
    </citation>
    <scope>NUCLEOTIDE SEQUENCE [LARGE SCALE GENOMIC DNA]</scope>
    <source>
        <strain evidence="2 3">IMI 309357</strain>
    </source>
</reference>
<dbReference type="Gene3D" id="3.90.79.10">
    <property type="entry name" value="Nucleoside Triphosphate Pyrophosphohydrolase"/>
    <property type="match status" value="1"/>
</dbReference>
<dbReference type="PROSITE" id="PS51462">
    <property type="entry name" value="NUDIX"/>
    <property type="match status" value="1"/>
</dbReference>
<comment type="caution">
    <text evidence="2">The sequence shown here is derived from an EMBL/GenBank/DDBJ whole genome shotgun (WGS) entry which is preliminary data.</text>
</comment>
<keyword evidence="3" id="KW-1185">Reference proteome</keyword>
<evidence type="ECO:0000313" key="3">
    <source>
        <dbReference type="Proteomes" id="UP000176998"/>
    </source>
</evidence>
<sequence length="271" mass="29069">MPPSAPTPPLTYTTSPSLLPYILRFHPYIPPSSPSPSTPEVHHTHRLCVGAAVLSTPSPSSPRKILLLQRSAKEKALPHRWELPGGAAESLDQTSLAAAARELWEETGLRAARFVHLVGCYQWEGLGGGEAAAAVPGDQAWGLSRGGVGIIDVGSRGGDGGHSESAVVGAVVEEQGNSAVGSHLGTAKDSHKVFKGRDAWRKYTYLVEVETVTDGGGAVQVNIDPEEHENFVWATEEEVRADRCGDVVFEWTSEHQKLDILRAFEIGRGKK</sequence>
<dbReference type="AlphaFoldDB" id="A0A1G4B5W9"/>
<evidence type="ECO:0000313" key="2">
    <source>
        <dbReference type="EMBL" id="OHE96807.1"/>
    </source>
</evidence>
<protein>
    <submittedName>
        <fullName evidence="2">NUDIX domain-containing protein</fullName>
    </submittedName>
</protein>
<dbReference type="InterPro" id="IPR000086">
    <property type="entry name" value="NUDIX_hydrolase_dom"/>
</dbReference>
<dbReference type="SUPFAM" id="SSF55811">
    <property type="entry name" value="Nudix"/>
    <property type="match status" value="1"/>
</dbReference>
<dbReference type="InterPro" id="IPR015797">
    <property type="entry name" value="NUDIX_hydrolase-like_dom_sf"/>
</dbReference>
<dbReference type="Pfam" id="PF00293">
    <property type="entry name" value="NUDIX"/>
    <property type="match status" value="1"/>
</dbReference>
<dbReference type="GeneID" id="34561098"/>
<dbReference type="RefSeq" id="XP_022473963.1">
    <property type="nucleotide sequence ID" value="XM_022619588.1"/>
</dbReference>
<accession>A0A1G4B5W9</accession>
<dbReference type="EMBL" id="MJBS01000065">
    <property type="protein sequence ID" value="OHE96807.1"/>
    <property type="molecule type" value="Genomic_DNA"/>
</dbReference>
<dbReference type="PANTHER" id="PTHR43736:SF1">
    <property type="entry name" value="DIHYDRONEOPTERIN TRIPHOSPHATE DIPHOSPHATASE"/>
    <property type="match status" value="1"/>
</dbReference>
<dbReference type="PANTHER" id="PTHR43736">
    <property type="entry name" value="ADP-RIBOSE PYROPHOSPHATASE"/>
    <property type="match status" value="1"/>
</dbReference>
<name>A0A1G4B5W9_9PEZI</name>
<organism evidence="2 3">
    <name type="scientific">Colletotrichum orchidophilum</name>
    <dbReference type="NCBI Taxonomy" id="1209926"/>
    <lineage>
        <taxon>Eukaryota</taxon>
        <taxon>Fungi</taxon>
        <taxon>Dikarya</taxon>
        <taxon>Ascomycota</taxon>
        <taxon>Pezizomycotina</taxon>
        <taxon>Sordariomycetes</taxon>
        <taxon>Hypocreomycetidae</taxon>
        <taxon>Glomerellales</taxon>
        <taxon>Glomerellaceae</taxon>
        <taxon>Colletotrichum</taxon>
    </lineage>
</organism>
<dbReference type="OrthoDB" id="276276at2759"/>
<dbReference type="CDD" id="cd02883">
    <property type="entry name" value="NUDIX_Hydrolase"/>
    <property type="match status" value="1"/>
</dbReference>